<dbReference type="InterPro" id="IPR050491">
    <property type="entry name" value="AmpC-like"/>
</dbReference>
<dbReference type="Gene3D" id="3.40.710.10">
    <property type="entry name" value="DD-peptidase/beta-lactamase superfamily"/>
    <property type="match status" value="1"/>
</dbReference>
<dbReference type="InterPro" id="IPR012338">
    <property type="entry name" value="Beta-lactam/transpept-like"/>
</dbReference>
<gene>
    <name evidence="3" type="ORF">ACFL6M_05885</name>
</gene>
<keyword evidence="1" id="KW-0732">Signal</keyword>
<evidence type="ECO:0000256" key="1">
    <source>
        <dbReference type="SAM" id="SignalP"/>
    </source>
</evidence>
<reference evidence="3 4" key="1">
    <citation type="submission" date="2024-09" db="EMBL/GenBank/DDBJ databases">
        <authorList>
            <person name="D'Angelo T."/>
        </authorList>
    </citation>
    <scope>NUCLEOTIDE SEQUENCE [LARGE SCALE GENOMIC DNA]</scope>
    <source>
        <strain evidence="3">SAG AM-320-E07</strain>
    </source>
</reference>
<evidence type="ECO:0000259" key="2">
    <source>
        <dbReference type="Pfam" id="PF00144"/>
    </source>
</evidence>
<feature type="domain" description="Beta-lactamase-related" evidence="2">
    <location>
        <begin position="58"/>
        <end position="385"/>
    </location>
</feature>
<evidence type="ECO:0000313" key="4">
    <source>
        <dbReference type="Proteomes" id="UP001593833"/>
    </source>
</evidence>
<accession>A0ABV6YLB2</accession>
<dbReference type="PROSITE" id="PS51257">
    <property type="entry name" value="PROKAR_LIPOPROTEIN"/>
    <property type="match status" value="1"/>
</dbReference>
<proteinExistence type="predicted"/>
<feature type="chain" id="PRO_5045730297" evidence="1">
    <location>
        <begin position="21"/>
        <end position="399"/>
    </location>
</feature>
<sequence length="399" mass="43853">MRCFASVCALLALCSCSDSSIESGVVHDYEQIENRLIEFKSPAGMLQPDSAQCANTKTLEERMVFYNTPGVSIAVAGNGRVEWAKAYGIMDANVGTPVTTETIFEAASTSKLVTSVMALYFVQQGGIDLDTNVNDYLTTWQVEENEFTEMQKVTLRRLLTHKAGLPTTNYGHQEDTDYPTLLNVLNGELPALNKPAIPELEPGSQWQYSNVAYDVIQLLLEDISGKPFQQIAEELIFEPLGMRRSSFAYPLSPEKQVHEAMPHDAEGVARKPAMHLTALAHGNLTTTPSDLARFVNELLLSYHGASEKILTREMVKQLFTKEFALDPRMFGIPVSEGLGVLLIGEGEDLVFAHPGSNLPGLNCWLIGWPEKSRGIVVMTNGAKGEMLAMEVIAAFGMME</sequence>
<keyword evidence="4" id="KW-1185">Reference proteome</keyword>
<comment type="caution">
    <text evidence="3">The sequence shown here is derived from an EMBL/GenBank/DDBJ whole genome shotgun (WGS) entry which is preliminary data.</text>
</comment>
<protein>
    <submittedName>
        <fullName evidence="3">Serine hydrolase domain-containing protein</fullName>
        <ecNumber evidence="3">3.-.-.-</ecNumber>
    </submittedName>
</protein>
<dbReference type="Proteomes" id="UP001593833">
    <property type="component" value="Unassembled WGS sequence"/>
</dbReference>
<dbReference type="PANTHER" id="PTHR46825:SF12">
    <property type="entry name" value="PENICILLIN-BINDING PROTEIN 4"/>
    <property type="match status" value="1"/>
</dbReference>
<organism evidence="3 4">
    <name type="scientific">Eiseniibacteriota bacterium</name>
    <dbReference type="NCBI Taxonomy" id="2212470"/>
    <lineage>
        <taxon>Bacteria</taxon>
        <taxon>Candidatus Eiseniibacteriota</taxon>
    </lineage>
</organism>
<name>A0ABV6YLB2_UNCEI</name>
<dbReference type="EMBL" id="JBHPKH010000077">
    <property type="protein sequence ID" value="MFC1573113.1"/>
    <property type="molecule type" value="Genomic_DNA"/>
</dbReference>
<feature type="signal peptide" evidence="1">
    <location>
        <begin position="1"/>
        <end position="20"/>
    </location>
</feature>
<dbReference type="InterPro" id="IPR001466">
    <property type="entry name" value="Beta-lactam-related"/>
</dbReference>
<dbReference type="PANTHER" id="PTHR46825">
    <property type="entry name" value="D-ALANYL-D-ALANINE-CARBOXYPEPTIDASE/ENDOPEPTIDASE AMPH"/>
    <property type="match status" value="1"/>
</dbReference>
<evidence type="ECO:0000313" key="3">
    <source>
        <dbReference type="EMBL" id="MFC1573113.1"/>
    </source>
</evidence>
<dbReference type="EC" id="3.-.-.-" evidence="3"/>
<dbReference type="GO" id="GO:0016787">
    <property type="term" value="F:hydrolase activity"/>
    <property type="evidence" value="ECO:0007669"/>
    <property type="project" value="UniProtKB-KW"/>
</dbReference>
<dbReference type="Pfam" id="PF00144">
    <property type="entry name" value="Beta-lactamase"/>
    <property type="match status" value="1"/>
</dbReference>
<dbReference type="SUPFAM" id="SSF56601">
    <property type="entry name" value="beta-lactamase/transpeptidase-like"/>
    <property type="match status" value="1"/>
</dbReference>
<keyword evidence="3" id="KW-0378">Hydrolase</keyword>